<dbReference type="GO" id="GO:0016705">
    <property type="term" value="F:oxidoreductase activity, acting on paired donors, with incorporation or reduction of molecular oxygen"/>
    <property type="evidence" value="ECO:0007669"/>
    <property type="project" value="InterPro"/>
</dbReference>
<dbReference type="Gene3D" id="3.20.20.30">
    <property type="entry name" value="Luciferase-like domain"/>
    <property type="match status" value="1"/>
</dbReference>
<dbReference type="InterPro" id="IPR022378">
    <property type="entry name" value="F420_OxRdatse_MSMEG2249_pred"/>
</dbReference>
<organism evidence="3 4">
    <name type="scientific">Pseudofrankia asymbiotica</name>
    <dbReference type="NCBI Taxonomy" id="1834516"/>
    <lineage>
        <taxon>Bacteria</taxon>
        <taxon>Bacillati</taxon>
        <taxon>Actinomycetota</taxon>
        <taxon>Actinomycetes</taxon>
        <taxon>Frankiales</taxon>
        <taxon>Frankiaceae</taxon>
        <taxon>Pseudofrankia</taxon>
    </lineage>
</organism>
<dbReference type="PANTHER" id="PTHR43244:SF1">
    <property type="entry name" value="5,10-METHYLENETETRAHYDROMETHANOPTERIN REDUCTASE"/>
    <property type="match status" value="1"/>
</dbReference>
<keyword evidence="1" id="KW-0560">Oxidoreductase</keyword>
<dbReference type="InterPro" id="IPR036661">
    <property type="entry name" value="Luciferase-like_sf"/>
</dbReference>
<evidence type="ECO:0000259" key="2">
    <source>
        <dbReference type="Pfam" id="PF00296"/>
    </source>
</evidence>
<dbReference type="AlphaFoldDB" id="A0A1V2IHH9"/>
<comment type="caution">
    <text evidence="3">The sequence shown here is derived from an EMBL/GenBank/DDBJ whole genome shotgun (WGS) entry which is preliminary data.</text>
</comment>
<evidence type="ECO:0000313" key="4">
    <source>
        <dbReference type="Proteomes" id="UP000188929"/>
    </source>
</evidence>
<dbReference type="CDD" id="cd01097">
    <property type="entry name" value="Tetrahydromethanopterin_reductase"/>
    <property type="match status" value="1"/>
</dbReference>
<dbReference type="STRING" id="1834516.BL253_05360"/>
<evidence type="ECO:0000313" key="3">
    <source>
        <dbReference type="EMBL" id="ONH32495.1"/>
    </source>
</evidence>
<dbReference type="InterPro" id="IPR050564">
    <property type="entry name" value="F420-G6PD/mer"/>
</dbReference>
<name>A0A1V2IHH9_9ACTN</name>
<dbReference type="PANTHER" id="PTHR43244">
    <property type="match status" value="1"/>
</dbReference>
<dbReference type="Proteomes" id="UP000188929">
    <property type="component" value="Unassembled WGS sequence"/>
</dbReference>
<reference evidence="4" key="1">
    <citation type="submission" date="2016-10" db="EMBL/GenBank/DDBJ databases">
        <title>Frankia sp. NRRL B-16386 Genome sequencing.</title>
        <authorList>
            <person name="Ghodhbane-Gtari F."/>
            <person name="Swanson E."/>
            <person name="Gueddou A."/>
            <person name="Hezbri K."/>
            <person name="Ktari K."/>
            <person name="Nouioui I."/>
            <person name="Morris K."/>
            <person name="Simpson S."/>
            <person name="Abebe-Akele F."/>
            <person name="Thomas K."/>
            <person name="Gtari M."/>
            <person name="Tisa L.S."/>
        </authorList>
    </citation>
    <scope>NUCLEOTIDE SEQUENCE [LARGE SCALE GENOMIC DNA]</scope>
    <source>
        <strain evidence="4">NRRL B-16386</strain>
    </source>
</reference>
<dbReference type="EMBL" id="MOMC01000010">
    <property type="protein sequence ID" value="ONH32495.1"/>
    <property type="molecule type" value="Genomic_DNA"/>
</dbReference>
<feature type="domain" description="Luciferase-like" evidence="2">
    <location>
        <begin position="27"/>
        <end position="333"/>
    </location>
</feature>
<protein>
    <submittedName>
        <fullName evidence="3">LLM class F420-dependent oxidoreductase</fullName>
    </submittedName>
</protein>
<dbReference type="SUPFAM" id="SSF51679">
    <property type="entry name" value="Bacterial luciferase-like"/>
    <property type="match status" value="1"/>
</dbReference>
<evidence type="ECO:0000256" key="1">
    <source>
        <dbReference type="ARBA" id="ARBA00023002"/>
    </source>
</evidence>
<dbReference type="NCBIfam" id="TIGR03857">
    <property type="entry name" value="F420_MSMEG_2249"/>
    <property type="match status" value="1"/>
</dbReference>
<keyword evidence="4" id="KW-1185">Reference proteome</keyword>
<dbReference type="RefSeq" id="WP_076814183.1">
    <property type="nucleotide sequence ID" value="NZ_MOMC01000010.1"/>
</dbReference>
<proteinExistence type="predicted"/>
<dbReference type="InterPro" id="IPR011251">
    <property type="entry name" value="Luciferase-like_dom"/>
</dbReference>
<sequence length="371" mass="39024">MTPNQPPNQPAGPPQLTELGFYTLAGHSSAPRDLVDEVRAAEDLGIGAAFISERFSTKDAAILSGAAGAVSTSIGIATGATNHNTRHPIVTATMAATMHRLTGGRFALGLGRGFDRLFQALGLKPITGAQIEDFVGVLRRLWHGEMVLGHDGPAGAWPYLHQDADFDEDIPVMLAALGPRSLELAGRCLDGVILHTFYSDAAVREALAAVARGAKAADRDPASVRVWSVLATVSDEVPDDRRLLKTAGRLGSYLQGYGDLMVRVNDWDPAVLARFRADEVVTSIKGGIDAKATTAQLEHIATLIPPEWLATAATGGPEQCAQAVARQFDLGVTGVIMHGATPAELTPVVRAYRDIRPAGLSGLPANPGRAA</sequence>
<gene>
    <name evidence="3" type="ORF">BL253_05360</name>
</gene>
<dbReference type="Pfam" id="PF00296">
    <property type="entry name" value="Bac_luciferase"/>
    <property type="match status" value="1"/>
</dbReference>
<dbReference type="OrthoDB" id="5723777at2"/>
<accession>A0A1V2IHH9</accession>